<comment type="caution">
    <text evidence="2">The sequence shown here is derived from an EMBL/GenBank/DDBJ whole genome shotgun (WGS) entry which is preliminary data.</text>
</comment>
<organism evidence="2 3">
    <name type="scientific">Silicimonas algicola</name>
    <dbReference type="NCBI Taxonomy" id="1826607"/>
    <lineage>
        <taxon>Bacteria</taxon>
        <taxon>Pseudomonadati</taxon>
        <taxon>Pseudomonadota</taxon>
        <taxon>Alphaproteobacteria</taxon>
        <taxon>Rhodobacterales</taxon>
        <taxon>Paracoccaceae</taxon>
    </lineage>
</organism>
<protein>
    <submittedName>
        <fullName evidence="2">Uncharacterized protein</fullName>
    </submittedName>
</protein>
<evidence type="ECO:0000313" key="2">
    <source>
        <dbReference type="EMBL" id="PWK57177.1"/>
    </source>
</evidence>
<keyword evidence="1" id="KW-0472">Membrane</keyword>
<evidence type="ECO:0000256" key="1">
    <source>
        <dbReference type="SAM" id="Phobius"/>
    </source>
</evidence>
<reference evidence="2 3" key="1">
    <citation type="submission" date="2018-05" db="EMBL/GenBank/DDBJ databases">
        <title>Genomic Encyclopedia of Type Strains, Phase IV (KMG-IV): sequencing the most valuable type-strain genomes for metagenomic binning, comparative biology and taxonomic classification.</title>
        <authorList>
            <person name="Goeker M."/>
        </authorList>
    </citation>
    <scope>NUCLEOTIDE SEQUENCE [LARGE SCALE GENOMIC DNA]</scope>
    <source>
        <strain evidence="2 3">DSM 103371</strain>
    </source>
</reference>
<dbReference type="EMBL" id="QGGV01000003">
    <property type="protein sequence ID" value="PWK57177.1"/>
    <property type="molecule type" value="Genomic_DNA"/>
</dbReference>
<dbReference type="OrthoDB" id="7406133at2"/>
<sequence>MSEWISQNGEVLRLALDAAMTVIWIAYLHVFAQSLRRQRRSDIHISQSADGTMFVSNLGLEPIFISDIVAEVEAGTKTRVLELTDRCENVDPSSGEAAMVTTHGPMSSGGFSKICDRRELAEWLSSDLSRPDEIARVTLSVLAETAATDTPVGASRQFRVRFGQSGPDFAPETLRTRQIRSRRNVRRLMSVVRSLSYDAAGD</sequence>
<dbReference type="Proteomes" id="UP000245390">
    <property type="component" value="Unassembled WGS sequence"/>
</dbReference>
<name>A0A316GQC9_9RHOB</name>
<dbReference type="AlphaFoldDB" id="A0A316GQC9"/>
<keyword evidence="3" id="KW-1185">Reference proteome</keyword>
<dbReference type="RefSeq" id="WP_109758915.1">
    <property type="nucleotide sequence ID" value="NZ_CP034588.1"/>
</dbReference>
<evidence type="ECO:0000313" key="3">
    <source>
        <dbReference type="Proteomes" id="UP000245390"/>
    </source>
</evidence>
<dbReference type="KEGG" id="salo:EF888_10285"/>
<proteinExistence type="predicted"/>
<feature type="transmembrane region" description="Helical" evidence="1">
    <location>
        <begin position="12"/>
        <end position="32"/>
    </location>
</feature>
<accession>A0A316GQC9</accession>
<gene>
    <name evidence="2" type="ORF">C8D95_103416</name>
</gene>
<keyword evidence="1" id="KW-0812">Transmembrane</keyword>
<keyword evidence="1" id="KW-1133">Transmembrane helix</keyword>